<reference evidence="2" key="1">
    <citation type="submission" date="2022-12" db="EMBL/GenBank/DDBJ databases">
        <title>Draft genome assemblies for two species of Escallonia (Escalloniales).</title>
        <authorList>
            <person name="Chanderbali A."/>
            <person name="Dervinis C."/>
            <person name="Anghel I."/>
            <person name="Soltis D."/>
            <person name="Soltis P."/>
            <person name="Zapata F."/>
        </authorList>
    </citation>
    <scope>NUCLEOTIDE SEQUENCE</scope>
    <source>
        <strain evidence="2">UCBG64.0493</strain>
        <tissue evidence="2">Leaf</tissue>
    </source>
</reference>
<dbReference type="Proteomes" id="UP001188597">
    <property type="component" value="Unassembled WGS sequence"/>
</dbReference>
<dbReference type="AlphaFoldDB" id="A0AA88WMB1"/>
<sequence>MVSSGDGTAINNIDPAVGGLVWVRRRNGSWWPGRILGDDELPEGCMVTPRIGTPVKLLGRDDASVTTEDKSGRLLFKLSPPASLGQIVSDLFLIRSLKLDFPCEVQIWNRRR</sequence>
<feature type="domain" description="PWWP" evidence="1">
    <location>
        <begin position="17"/>
        <end position="70"/>
    </location>
</feature>
<dbReference type="PANTHER" id="PTHR33697:SF1">
    <property type="entry name" value="TUDOR_PWWP_MBT SUPERFAMILY PROTEIN"/>
    <property type="match status" value="1"/>
</dbReference>
<evidence type="ECO:0000313" key="2">
    <source>
        <dbReference type="EMBL" id="KAK3028924.1"/>
    </source>
</evidence>
<gene>
    <name evidence="2" type="ORF">RJ639_039933</name>
</gene>
<dbReference type="SUPFAM" id="SSF63748">
    <property type="entry name" value="Tudor/PWWP/MBT"/>
    <property type="match status" value="1"/>
</dbReference>
<accession>A0AA88WMB1</accession>
<dbReference type="InterPro" id="IPR044679">
    <property type="entry name" value="PWWP2-like"/>
</dbReference>
<comment type="caution">
    <text evidence="2">The sequence shown here is derived from an EMBL/GenBank/DDBJ whole genome shotgun (WGS) entry which is preliminary data.</text>
</comment>
<dbReference type="InterPro" id="IPR000313">
    <property type="entry name" value="PWWP_dom"/>
</dbReference>
<keyword evidence="3" id="KW-1185">Reference proteome</keyword>
<dbReference type="PROSITE" id="PS50812">
    <property type="entry name" value="PWWP"/>
    <property type="match status" value="1"/>
</dbReference>
<dbReference type="CDD" id="cd05162">
    <property type="entry name" value="PWWP"/>
    <property type="match status" value="1"/>
</dbReference>
<evidence type="ECO:0000313" key="3">
    <source>
        <dbReference type="Proteomes" id="UP001188597"/>
    </source>
</evidence>
<protein>
    <recommendedName>
        <fullName evidence="1">PWWP domain-containing protein</fullName>
    </recommendedName>
</protein>
<dbReference type="PANTHER" id="PTHR33697">
    <property type="entry name" value="T17B22.17 PROTEIN-RELATED"/>
    <property type="match status" value="1"/>
</dbReference>
<name>A0AA88WMB1_9ASTE</name>
<dbReference type="EMBL" id="JAVXUP010000399">
    <property type="protein sequence ID" value="KAK3028924.1"/>
    <property type="molecule type" value="Genomic_DNA"/>
</dbReference>
<organism evidence="2 3">
    <name type="scientific">Escallonia herrerae</name>
    <dbReference type="NCBI Taxonomy" id="1293975"/>
    <lineage>
        <taxon>Eukaryota</taxon>
        <taxon>Viridiplantae</taxon>
        <taxon>Streptophyta</taxon>
        <taxon>Embryophyta</taxon>
        <taxon>Tracheophyta</taxon>
        <taxon>Spermatophyta</taxon>
        <taxon>Magnoliopsida</taxon>
        <taxon>eudicotyledons</taxon>
        <taxon>Gunneridae</taxon>
        <taxon>Pentapetalae</taxon>
        <taxon>asterids</taxon>
        <taxon>campanulids</taxon>
        <taxon>Escalloniales</taxon>
        <taxon>Escalloniaceae</taxon>
        <taxon>Escallonia</taxon>
    </lineage>
</organism>
<evidence type="ECO:0000259" key="1">
    <source>
        <dbReference type="PROSITE" id="PS50812"/>
    </source>
</evidence>
<proteinExistence type="predicted"/>
<dbReference type="Pfam" id="PF00855">
    <property type="entry name" value="PWWP"/>
    <property type="match status" value="1"/>
</dbReference>
<dbReference type="Gene3D" id="2.30.30.140">
    <property type="match status" value="1"/>
</dbReference>